<comment type="caution">
    <text evidence="1">The sequence shown here is derived from an EMBL/GenBank/DDBJ whole genome shotgun (WGS) entry which is preliminary data.</text>
</comment>
<dbReference type="EMBL" id="BARS01031182">
    <property type="protein sequence ID" value="GAG28131.1"/>
    <property type="molecule type" value="Genomic_DNA"/>
</dbReference>
<gene>
    <name evidence="1" type="ORF">S01H1_48555</name>
</gene>
<feature type="non-terminal residue" evidence="1">
    <location>
        <position position="75"/>
    </location>
</feature>
<organism evidence="1">
    <name type="scientific">marine sediment metagenome</name>
    <dbReference type="NCBI Taxonomy" id="412755"/>
    <lineage>
        <taxon>unclassified sequences</taxon>
        <taxon>metagenomes</taxon>
        <taxon>ecological metagenomes</taxon>
    </lineage>
</organism>
<accession>X0XTC2</accession>
<protein>
    <submittedName>
        <fullName evidence="1">Uncharacterized protein</fullName>
    </submittedName>
</protein>
<dbReference type="AlphaFoldDB" id="X0XTC2"/>
<sequence length="75" mass="8734">MVDINEIQCALQLHDKAVLSKEQLGKLLFIDLETGKMSYEWDSIEKFIKKQVLMQLYDKGLISEESLLKQTFDLV</sequence>
<evidence type="ECO:0000313" key="1">
    <source>
        <dbReference type="EMBL" id="GAG28131.1"/>
    </source>
</evidence>
<reference evidence="1" key="1">
    <citation type="journal article" date="2014" name="Front. Microbiol.">
        <title>High frequency of phylogenetically diverse reductive dehalogenase-homologous genes in deep subseafloor sedimentary metagenomes.</title>
        <authorList>
            <person name="Kawai M."/>
            <person name="Futagami T."/>
            <person name="Toyoda A."/>
            <person name="Takaki Y."/>
            <person name="Nishi S."/>
            <person name="Hori S."/>
            <person name="Arai W."/>
            <person name="Tsubouchi T."/>
            <person name="Morono Y."/>
            <person name="Uchiyama I."/>
            <person name="Ito T."/>
            <person name="Fujiyama A."/>
            <person name="Inagaki F."/>
            <person name="Takami H."/>
        </authorList>
    </citation>
    <scope>NUCLEOTIDE SEQUENCE</scope>
    <source>
        <strain evidence="1">Expedition CK06-06</strain>
    </source>
</reference>
<name>X0XTC2_9ZZZZ</name>
<proteinExistence type="predicted"/>